<feature type="coiled-coil region" evidence="1">
    <location>
        <begin position="25"/>
        <end position="81"/>
    </location>
</feature>
<dbReference type="AlphaFoldDB" id="A0A5J9SKS1"/>
<keyword evidence="1" id="KW-0175">Coiled coil</keyword>
<feature type="transmembrane region" description="Helical" evidence="2">
    <location>
        <begin position="104"/>
        <end position="130"/>
    </location>
</feature>
<dbReference type="Gramene" id="TVT99598">
    <property type="protein sequence ID" value="TVT99598"/>
    <property type="gene ID" value="EJB05_55028"/>
</dbReference>
<evidence type="ECO:0000313" key="3">
    <source>
        <dbReference type="EMBL" id="TVT99598.1"/>
    </source>
</evidence>
<feature type="transmembrane region" description="Helical" evidence="2">
    <location>
        <begin position="237"/>
        <end position="258"/>
    </location>
</feature>
<protein>
    <submittedName>
        <fullName evidence="3">Uncharacterized protein</fullName>
    </submittedName>
</protein>
<evidence type="ECO:0000313" key="4">
    <source>
        <dbReference type="Proteomes" id="UP000324897"/>
    </source>
</evidence>
<keyword evidence="2" id="KW-0812">Transmembrane</keyword>
<dbReference type="EMBL" id="RWGY01000696">
    <property type="protein sequence ID" value="TVT99598.1"/>
    <property type="molecule type" value="Genomic_DNA"/>
</dbReference>
<feature type="transmembrane region" description="Helical" evidence="2">
    <location>
        <begin position="198"/>
        <end position="217"/>
    </location>
</feature>
<proteinExistence type="predicted"/>
<sequence length="269" mass="29734">MDEDNLKMPLLVSPLDSENLVIARLKDIIKENELLLGLLEEIKKKELHLAEIKKKKKKLHLAEIKKKKKLLLADIKKTEELLLADIKKKELLREVEDKKKKQRFLSFLAVLAASLWTLLSACLLGGFSAYNIFGQSTSQQESCADVAQCSECKTCYLLTSAAADEVVAILYRLLCCSVLQAAAALLALLLAGGRRCRVLAYAAVAATTIGHCMHGRLRYLLLAAAAYPEDDRTIPGVRLGLAILDLVVDLLCFLFLILTRDDEDGGKKA</sequence>
<keyword evidence="2" id="KW-0472">Membrane</keyword>
<accession>A0A5J9SKS1</accession>
<dbReference type="Proteomes" id="UP000324897">
    <property type="component" value="Unassembled WGS sequence"/>
</dbReference>
<keyword evidence="4" id="KW-1185">Reference proteome</keyword>
<evidence type="ECO:0000256" key="2">
    <source>
        <dbReference type="SAM" id="Phobius"/>
    </source>
</evidence>
<gene>
    <name evidence="3" type="ORF">EJB05_55028</name>
</gene>
<comment type="caution">
    <text evidence="3">The sequence shown here is derived from an EMBL/GenBank/DDBJ whole genome shotgun (WGS) entry which is preliminary data.</text>
</comment>
<feature type="transmembrane region" description="Helical" evidence="2">
    <location>
        <begin position="169"/>
        <end position="191"/>
    </location>
</feature>
<name>A0A5J9SKS1_9POAL</name>
<evidence type="ECO:0000256" key="1">
    <source>
        <dbReference type="SAM" id="Coils"/>
    </source>
</evidence>
<reference evidence="3 4" key="1">
    <citation type="journal article" date="2019" name="Sci. Rep.">
        <title>A high-quality genome of Eragrostis curvula grass provides insights into Poaceae evolution and supports new strategies to enhance forage quality.</title>
        <authorList>
            <person name="Carballo J."/>
            <person name="Santos B.A.C.M."/>
            <person name="Zappacosta D."/>
            <person name="Garbus I."/>
            <person name="Selva J.P."/>
            <person name="Gallo C.A."/>
            <person name="Diaz A."/>
            <person name="Albertini E."/>
            <person name="Caccamo M."/>
            <person name="Echenique V."/>
        </authorList>
    </citation>
    <scope>NUCLEOTIDE SEQUENCE [LARGE SCALE GENOMIC DNA]</scope>
    <source>
        <strain evidence="4">cv. Victoria</strain>
        <tissue evidence="3">Leaf</tissue>
    </source>
</reference>
<organism evidence="3 4">
    <name type="scientific">Eragrostis curvula</name>
    <name type="common">weeping love grass</name>
    <dbReference type="NCBI Taxonomy" id="38414"/>
    <lineage>
        <taxon>Eukaryota</taxon>
        <taxon>Viridiplantae</taxon>
        <taxon>Streptophyta</taxon>
        <taxon>Embryophyta</taxon>
        <taxon>Tracheophyta</taxon>
        <taxon>Spermatophyta</taxon>
        <taxon>Magnoliopsida</taxon>
        <taxon>Liliopsida</taxon>
        <taxon>Poales</taxon>
        <taxon>Poaceae</taxon>
        <taxon>PACMAD clade</taxon>
        <taxon>Chloridoideae</taxon>
        <taxon>Eragrostideae</taxon>
        <taxon>Eragrostidinae</taxon>
        <taxon>Eragrostis</taxon>
    </lineage>
</organism>
<keyword evidence="2" id="KW-1133">Transmembrane helix</keyword>